<gene>
    <name evidence="1" type="ORF">K458DRAFT_43383</name>
</gene>
<accession>A0A6G1J0Z9</accession>
<dbReference type="EMBL" id="MU005583">
    <property type="protein sequence ID" value="KAF2683870.1"/>
    <property type="molecule type" value="Genomic_DNA"/>
</dbReference>
<organism evidence="1 2">
    <name type="scientific">Lentithecium fluviatile CBS 122367</name>
    <dbReference type="NCBI Taxonomy" id="1168545"/>
    <lineage>
        <taxon>Eukaryota</taxon>
        <taxon>Fungi</taxon>
        <taxon>Dikarya</taxon>
        <taxon>Ascomycota</taxon>
        <taxon>Pezizomycotina</taxon>
        <taxon>Dothideomycetes</taxon>
        <taxon>Pleosporomycetidae</taxon>
        <taxon>Pleosporales</taxon>
        <taxon>Massarineae</taxon>
        <taxon>Lentitheciaceae</taxon>
        <taxon>Lentithecium</taxon>
    </lineage>
</organism>
<dbReference type="AlphaFoldDB" id="A0A6G1J0Z9"/>
<sequence length="127" mass="14905">MIRSRMVIRISTLVTTQLRMRLRRLAKIGSASYHAPPMTSTFTCRWLERDEESNEVKRQAGVEWRKLQSVVGKETQNDVFDSEMNGWILRRRDGERVYRANRRTSIEIGEETTDDFRLGSEPRTLEG</sequence>
<proteinExistence type="predicted"/>
<reference evidence="1" key="1">
    <citation type="journal article" date="2020" name="Stud. Mycol.">
        <title>101 Dothideomycetes genomes: a test case for predicting lifestyles and emergence of pathogens.</title>
        <authorList>
            <person name="Haridas S."/>
            <person name="Albert R."/>
            <person name="Binder M."/>
            <person name="Bloem J."/>
            <person name="Labutti K."/>
            <person name="Salamov A."/>
            <person name="Andreopoulos B."/>
            <person name="Baker S."/>
            <person name="Barry K."/>
            <person name="Bills G."/>
            <person name="Bluhm B."/>
            <person name="Cannon C."/>
            <person name="Castanera R."/>
            <person name="Culley D."/>
            <person name="Daum C."/>
            <person name="Ezra D."/>
            <person name="Gonzalez J."/>
            <person name="Henrissat B."/>
            <person name="Kuo A."/>
            <person name="Liang C."/>
            <person name="Lipzen A."/>
            <person name="Lutzoni F."/>
            <person name="Magnuson J."/>
            <person name="Mondo S."/>
            <person name="Nolan M."/>
            <person name="Ohm R."/>
            <person name="Pangilinan J."/>
            <person name="Park H.-J."/>
            <person name="Ramirez L."/>
            <person name="Alfaro M."/>
            <person name="Sun H."/>
            <person name="Tritt A."/>
            <person name="Yoshinaga Y."/>
            <person name="Zwiers L.-H."/>
            <person name="Turgeon B."/>
            <person name="Goodwin S."/>
            <person name="Spatafora J."/>
            <person name="Crous P."/>
            <person name="Grigoriev I."/>
        </authorList>
    </citation>
    <scope>NUCLEOTIDE SEQUENCE</scope>
    <source>
        <strain evidence="1">CBS 122367</strain>
    </source>
</reference>
<evidence type="ECO:0000313" key="2">
    <source>
        <dbReference type="Proteomes" id="UP000799291"/>
    </source>
</evidence>
<dbReference type="Proteomes" id="UP000799291">
    <property type="component" value="Unassembled WGS sequence"/>
</dbReference>
<protein>
    <submittedName>
        <fullName evidence="1">Uncharacterized protein</fullName>
    </submittedName>
</protein>
<evidence type="ECO:0000313" key="1">
    <source>
        <dbReference type="EMBL" id="KAF2683870.1"/>
    </source>
</evidence>
<name>A0A6G1J0Z9_9PLEO</name>
<keyword evidence="2" id="KW-1185">Reference proteome</keyword>